<dbReference type="AlphaFoldDB" id="A0A096CU90"/>
<dbReference type="RefSeq" id="WP_035163879.1">
    <property type="nucleotide sequence ID" value="NZ_AZTB01000040.1"/>
</dbReference>
<dbReference type="GO" id="GO:0016491">
    <property type="term" value="F:oxidoreductase activity"/>
    <property type="evidence" value="ECO:0007669"/>
    <property type="project" value="InterPro"/>
</dbReference>
<dbReference type="InterPro" id="IPR024934">
    <property type="entry name" value="Rubredoxin-like_dom"/>
</dbReference>
<dbReference type="CDD" id="cd01041">
    <property type="entry name" value="Rubrerythrin"/>
    <property type="match status" value="1"/>
</dbReference>
<keyword evidence="2" id="KW-0813">Transport</keyword>
<evidence type="ECO:0000313" key="7">
    <source>
        <dbReference type="Proteomes" id="UP000029622"/>
    </source>
</evidence>
<evidence type="ECO:0000313" key="6">
    <source>
        <dbReference type="EMBL" id="KGG80094.1"/>
    </source>
</evidence>
<dbReference type="CDD" id="cd00729">
    <property type="entry name" value="rubredoxin_SM"/>
    <property type="match status" value="1"/>
</dbReference>
<reference evidence="6 7" key="1">
    <citation type="submission" date="2013-12" db="EMBL/GenBank/DDBJ databases">
        <title>Draft genome sequence of Caloranaerobacter sp. H53214.</title>
        <authorList>
            <person name="Jiang L.J."/>
            <person name="Shao Z.Z."/>
            <person name="Long M.N."/>
        </authorList>
    </citation>
    <scope>NUCLEOTIDE SEQUENCE [LARGE SCALE GENOMIC DNA]</scope>
    <source>
        <strain evidence="6 7">H53214</strain>
    </source>
</reference>
<comment type="cofactor">
    <cofactor evidence="1">
        <name>Fe(3+)</name>
        <dbReference type="ChEBI" id="CHEBI:29034"/>
    </cofactor>
</comment>
<dbReference type="SUPFAM" id="SSF57802">
    <property type="entry name" value="Rubredoxin-like"/>
    <property type="match status" value="1"/>
</dbReference>
<dbReference type="Pfam" id="PF21349">
    <property type="entry name" value="RUBY_RBDX"/>
    <property type="match status" value="1"/>
</dbReference>
<dbReference type="Gene3D" id="2.20.28.10">
    <property type="match status" value="1"/>
</dbReference>
<proteinExistence type="predicted"/>
<dbReference type="STRING" id="1156417.Y919_08180"/>
<dbReference type="InterPro" id="IPR012347">
    <property type="entry name" value="Ferritin-like"/>
</dbReference>
<dbReference type="InterPro" id="IPR009078">
    <property type="entry name" value="Ferritin-like_SF"/>
</dbReference>
<dbReference type="SUPFAM" id="SSF47240">
    <property type="entry name" value="Ferritin-like"/>
    <property type="match status" value="1"/>
</dbReference>
<dbReference type="PROSITE" id="PS50905">
    <property type="entry name" value="FERRITIN_LIKE"/>
    <property type="match status" value="1"/>
</dbReference>
<dbReference type="Pfam" id="PF02915">
    <property type="entry name" value="Rubrerythrin"/>
    <property type="match status" value="1"/>
</dbReference>
<dbReference type="PROSITE" id="PS50903">
    <property type="entry name" value="RUBREDOXIN_LIKE"/>
    <property type="match status" value="1"/>
</dbReference>
<dbReference type="Gene3D" id="1.20.1260.10">
    <property type="match status" value="1"/>
</dbReference>
<dbReference type="EMBL" id="AZTB01000040">
    <property type="protein sequence ID" value="KGG80094.1"/>
    <property type="molecule type" value="Genomic_DNA"/>
</dbReference>
<gene>
    <name evidence="6" type="ORF">Y919_08180</name>
</gene>
<feature type="domain" description="Rubredoxin-like" evidence="4">
    <location>
        <begin position="148"/>
        <end position="181"/>
    </location>
</feature>
<keyword evidence="3" id="KW-0249">Electron transport</keyword>
<evidence type="ECO:0000256" key="3">
    <source>
        <dbReference type="ARBA" id="ARBA00022982"/>
    </source>
</evidence>
<evidence type="ECO:0000259" key="4">
    <source>
        <dbReference type="PROSITE" id="PS50903"/>
    </source>
</evidence>
<dbReference type="Proteomes" id="UP000029622">
    <property type="component" value="Unassembled WGS sequence"/>
</dbReference>
<dbReference type="InterPro" id="IPR048574">
    <property type="entry name" value="RUBY_RBDX"/>
</dbReference>
<dbReference type="InterPro" id="IPR052753">
    <property type="entry name" value="Rbr2/Nigerythrin"/>
</dbReference>
<organism evidence="6 7">
    <name type="scientific">Caloranaerobacter azorensis H53214</name>
    <dbReference type="NCBI Taxonomy" id="1156417"/>
    <lineage>
        <taxon>Bacteria</taxon>
        <taxon>Bacillati</taxon>
        <taxon>Bacillota</taxon>
        <taxon>Tissierellia</taxon>
        <taxon>Tissierellales</taxon>
        <taxon>Thermohalobacteraceae</taxon>
        <taxon>Caloranaerobacter</taxon>
    </lineage>
</organism>
<protein>
    <submittedName>
        <fullName evidence="6">Rubrerythrin-2</fullName>
    </submittedName>
</protein>
<name>A0A096CU90_9FIRM</name>
<evidence type="ECO:0000259" key="5">
    <source>
        <dbReference type="PROSITE" id="PS50905"/>
    </source>
</evidence>
<sequence>MNAMTASNLRSAYGGESQAHMRYKVWAAKAEDEGFNNVARLFRAVSFAEEIHATSHFKALKDEKGDFSVTAGAGFGLGSTSENLQGAIAGENFEVEQMYPAFIEVAKMQGEKKATISMKYAYEAEKTHAALFTKAKESVDSGKDVEFGDLHVCEICGYTVEGETPEKCPICGAKSEKFRTFSK</sequence>
<dbReference type="InterPro" id="IPR003251">
    <property type="entry name" value="Rr_diiron-bd_dom"/>
</dbReference>
<dbReference type="GO" id="GO:0005506">
    <property type="term" value="F:iron ion binding"/>
    <property type="evidence" value="ECO:0007669"/>
    <property type="project" value="InterPro"/>
</dbReference>
<dbReference type="PANTHER" id="PTHR33746:SF4">
    <property type="entry name" value="RUBRERYTHRIN"/>
    <property type="match status" value="1"/>
</dbReference>
<dbReference type="InterPro" id="IPR009040">
    <property type="entry name" value="Ferritin-like_diiron"/>
</dbReference>
<accession>A0A096CU90</accession>
<dbReference type="PANTHER" id="PTHR33746">
    <property type="entry name" value="RUBRERYTHRIN"/>
    <property type="match status" value="1"/>
</dbReference>
<feature type="domain" description="Ferritin-like diiron" evidence="5">
    <location>
        <begin position="1"/>
        <end position="143"/>
    </location>
</feature>
<evidence type="ECO:0000256" key="2">
    <source>
        <dbReference type="ARBA" id="ARBA00022448"/>
    </source>
</evidence>
<evidence type="ECO:0000256" key="1">
    <source>
        <dbReference type="ARBA" id="ARBA00001965"/>
    </source>
</evidence>
<comment type="caution">
    <text evidence="6">The sequence shown here is derived from an EMBL/GenBank/DDBJ whole genome shotgun (WGS) entry which is preliminary data.</text>
</comment>